<protein>
    <submittedName>
        <fullName evidence="1">Uncharacterized protein</fullName>
    </submittedName>
</protein>
<comment type="caution">
    <text evidence="1">The sequence shown here is derived from an EMBL/GenBank/DDBJ whole genome shotgun (WGS) entry which is preliminary data.</text>
</comment>
<dbReference type="EMBL" id="JBHSBU010000001">
    <property type="protein sequence ID" value="MFC4159884.1"/>
    <property type="molecule type" value="Genomic_DNA"/>
</dbReference>
<evidence type="ECO:0000313" key="1">
    <source>
        <dbReference type="EMBL" id="MFC4159884.1"/>
    </source>
</evidence>
<name>A0ABV8MRD5_9NEIS</name>
<accession>A0ABV8MRD5</accession>
<keyword evidence="2" id="KW-1185">Reference proteome</keyword>
<dbReference type="Proteomes" id="UP001595791">
    <property type="component" value="Unassembled WGS sequence"/>
</dbReference>
<evidence type="ECO:0000313" key="2">
    <source>
        <dbReference type="Proteomes" id="UP001595791"/>
    </source>
</evidence>
<organism evidence="1 2">
    <name type="scientific">Chitinimonas lacunae</name>
    <dbReference type="NCBI Taxonomy" id="1963018"/>
    <lineage>
        <taxon>Bacteria</taxon>
        <taxon>Pseudomonadati</taxon>
        <taxon>Pseudomonadota</taxon>
        <taxon>Betaproteobacteria</taxon>
        <taxon>Neisseriales</taxon>
        <taxon>Chitinibacteraceae</taxon>
        <taxon>Chitinimonas</taxon>
    </lineage>
</organism>
<gene>
    <name evidence="1" type="ORF">ACFOW7_11065</name>
</gene>
<sequence length="41" mass="4432">MKPRTALIACALLGLTVGVGMLRYGQSPTEQPYPGNGLFFY</sequence>
<proteinExistence type="predicted"/>
<reference evidence="2" key="1">
    <citation type="journal article" date="2019" name="Int. J. Syst. Evol. Microbiol.">
        <title>The Global Catalogue of Microorganisms (GCM) 10K type strain sequencing project: providing services to taxonomists for standard genome sequencing and annotation.</title>
        <authorList>
            <consortium name="The Broad Institute Genomics Platform"/>
            <consortium name="The Broad Institute Genome Sequencing Center for Infectious Disease"/>
            <person name="Wu L."/>
            <person name="Ma J."/>
        </authorList>
    </citation>
    <scope>NUCLEOTIDE SEQUENCE [LARGE SCALE GENOMIC DNA]</scope>
    <source>
        <strain evidence="2">LMG 29894</strain>
    </source>
</reference>
<dbReference type="RefSeq" id="WP_378164117.1">
    <property type="nucleotide sequence ID" value="NZ_JBHSBU010000001.1"/>
</dbReference>